<comment type="caution">
    <text evidence="9">The sequence shown here is derived from an EMBL/GenBank/DDBJ whole genome shotgun (WGS) entry which is preliminary data.</text>
</comment>
<evidence type="ECO:0000256" key="8">
    <source>
        <dbReference type="SAM" id="Phobius"/>
    </source>
</evidence>
<dbReference type="RefSeq" id="WP_254151775.1">
    <property type="nucleotide sequence ID" value="NZ_JAHESD010000003.1"/>
</dbReference>
<dbReference type="CDD" id="cd06550">
    <property type="entry name" value="TM_ABC_iron-siderophores_like"/>
    <property type="match status" value="1"/>
</dbReference>
<evidence type="ECO:0000256" key="7">
    <source>
        <dbReference type="ARBA" id="ARBA00023136"/>
    </source>
</evidence>
<sequence length="337" mass="36123">MGTTLKWFFLIFILVLLFLINLSFGSVDIPLIAIFRMLLLQEAENPIWTSILMDFRMTKAFTCVLAGSDLSLGGLQMQTLFRNPLAGPDVLGLTSGASLAVSLILMSNAVSFTFFSTGTPWAIAIAASLGCVSVFIIMLAFSSKLQDNVSLLIIGLMVGAGTSAIVSVLQYLSRAEEMQTYMLWTFGSLGGLNWNELLVLTSILFIGIIIASASIKSLNTWLLGDLYARSLGIDINRSRFFIILSASVLTGGVTAFCGPIAFVGLAVPHLVKLVINTSNHKVLIPAVLLGGAILLLLCDILTQLPGNNSVLPINAITAMIGAPVVIWVILKNKRIDV</sequence>
<evidence type="ECO:0000313" key="9">
    <source>
        <dbReference type="EMBL" id="MBT1702081.1"/>
    </source>
</evidence>
<dbReference type="InterPro" id="IPR037294">
    <property type="entry name" value="ABC_BtuC-like"/>
</dbReference>
<dbReference type="InterPro" id="IPR000522">
    <property type="entry name" value="ABC_transptr_permease_BtuC"/>
</dbReference>
<organism evidence="9 10">
    <name type="scientific">Chryseosolibacter indicus</name>
    <dbReference type="NCBI Taxonomy" id="2782351"/>
    <lineage>
        <taxon>Bacteria</taxon>
        <taxon>Pseudomonadati</taxon>
        <taxon>Bacteroidota</taxon>
        <taxon>Cytophagia</taxon>
        <taxon>Cytophagales</taxon>
        <taxon>Chryseotaleaceae</taxon>
        <taxon>Chryseosolibacter</taxon>
    </lineage>
</organism>
<keyword evidence="7 8" id="KW-0472">Membrane</keyword>
<dbReference type="Gene3D" id="1.10.3470.10">
    <property type="entry name" value="ABC transporter involved in vitamin B12 uptake, BtuC"/>
    <property type="match status" value="1"/>
</dbReference>
<keyword evidence="6 8" id="KW-1133">Transmembrane helix</keyword>
<keyword evidence="5 8" id="KW-0812">Transmembrane</keyword>
<evidence type="ECO:0000256" key="5">
    <source>
        <dbReference type="ARBA" id="ARBA00022692"/>
    </source>
</evidence>
<dbReference type="PANTHER" id="PTHR30472:SF41">
    <property type="entry name" value="TRANSPORT SYSTEM PERMEASE PROTEIN"/>
    <property type="match status" value="1"/>
</dbReference>
<reference evidence="9 10" key="1">
    <citation type="submission" date="2021-05" db="EMBL/GenBank/DDBJ databases">
        <title>A Polyphasic approach of four new species of the genus Ohtaekwangia: Ohtaekwangia histidinii sp. nov., Ohtaekwangia cretensis sp. nov., Ohtaekwangia indiensis sp. nov., Ohtaekwangia reichenbachii sp. nov. from diverse environment.</title>
        <authorList>
            <person name="Octaviana S."/>
        </authorList>
    </citation>
    <scope>NUCLEOTIDE SEQUENCE [LARGE SCALE GENOMIC DNA]</scope>
    <source>
        <strain evidence="9 10">PWU20</strain>
    </source>
</reference>
<dbReference type="Proteomes" id="UP000772618">
    <property type="component" value="Unassembled WGS sequence"/>
</dbReference>
<dbReference type="PANTHER" id="PTHR30472">
    <property type="entry name" value="FERRIC ENTEROBACTIN TRANSPORT SYSTEM PERMEASE PROTEIN"/>
    <property type="match status" value="1"/>
</dbReference>
<feature type="transmembrane region" description="Helical" evidence="8">
    <location>
        <begin position="7"/>
        <end position="35"/>
    </location>
</feature>
<protein>
    <submittedName>
        <fullName evidence="9">Iron ABC transporter permease</fullName>
    </submittedName>
</protein>
<evidence type="ECO:0000256" key="6">
    <source>
        <dbReference type="ARBA" id="ARBA00022989"/>
    </source>
</evidence>
<feature type="transmembrane region" description="Helical" evidence="8">
    <location>
        <begin position="121"/>
        <end position="142"/>
    </location>
</feature>
<dbReference type="Pfam" id="PF01032">
    <property type="entry name" value="FecCD"/>
    <property type="match status" value="1"/>
</dbReference>
<feature type="transmembrane region" description="Helical" evidence="8">
    <location>
        <begin position="309"/>
        <end position="330"/>
    </location>
</feature>
<feature type="transmembrane region" description="Helical" evidence="8">
    <location>
        <begin position="240"/>
        <end position="262"/>
    </location>
</feature>
<accession>A0ABS5VL26</accession>
<evidence type="ECO:0000256" key="1">
    <source>
        <dbReference type="ARBA" id="ARBA00004651"/>
    </source>
</evidence>
<keyword evidence="4" id="KW-1003">Cell membrane</keyword>
<comment type="subcellular location">
    <subcellularLocation>
        <location evidence="1">Cell membrane</location>
        <topology evidence="1">Multi-pass membrane protein</topology>
    </subcellularLocation>
</comment>
<feature type="transmembrane region" description="Helical" evidence="8">
    <location>
        <begin position="197"/>
        <end position="219"/>
    </location>
</feature>
<evidence type="ECO:0000313" key="10">
    <source>
        <dbReference type="Proteomes" id="UP000772618"/>
    </source>
</evidence>
<keyword evidence="3" id="KW-0813">Transport</keyword>
<feature type="transmembrane region" description="Helical" evidence="8">
    <location>
        <begin position="90"/>
        <end position="115"/>
    </location>
</feature>
<evidence type="ECO:0000256" key="3">
    <source>
        <dbReference type="ARBA" id="ARBA00022448"/>
    </source>
</evidence>
<dbReference type="SUPFAM" id="SSF81345">
    <property type="entry name" value="ABC transporter involved in vitamin B12 uptake, BtuC"/>
    <property type="match status" value="1"/>
</dbReference>
<comment type="similarity">
    <text evidence="2">Belongs to the binding-protein-dependent transport system permease family. FecCD subfamily.</text>
</comment>
<gene>
    <name evidence="9" type="ORF">KK060_02265</name>
</gene>
<name>A0ABS5VL26_9BACT</name>
<keyword evidence="10" id="KW-1185">Reference proteome</keyword>
<evidence type="ECO:0000256" key="4">
    <source>
        <dbReference type="ARBA" id="ARBA00022475"/>
    </source>
</evidence>
<feature type="transmembrane region" description="Helical" evidence="8">
    <location>
        <begin position="282"/>
        <end position="302"/>
    </location>
</feature>
<feature type="transmembrane region" description="Helical" evidence="8">
    <location>
        <begin position="149"/>
        <end position="172"/>
    </location>
</feature>
<evidence type="ECO:0000256" key="2">
    <source>
        <dbReference type="ARBA" id="ARBA00007935"/>
    </source>
</evidence>
<dbReference type="EMBL" id="JAHESD010000003">
    <property type="protein sequence ID" value="MBT1702081.1"/>
    <property type="molecule type" value="Genomic_DNA"/>
</dbReference>
<proteinExistence type="inferred from homology"/>